<dbReference type="InterPro" id="IPR018078">
    <property type="entry name" value="DNA-binding_RecF_CS"/>
</dbReference>
<evidence type="ECO:0000256" key="5">
    <source>
        <dbReference type="ARBA" id="ARBA00022705"/>
    </source>
</evidence>
<dbReference type="GO" id="GO:0003697">
    <property type="term" value="F:single-stranded DNA binding"/>
    <property type="evidence" value="ECO:0007669"/>
    <property type="project" value="UniProtKB-UniRule"/>
</dbReference>
<gene>
    <name evidence="9" type="primary">recF</name>
    <name evidence="11" type="ORF">B1R32_12914</name>
</gene>
<evidence type="ECO:0000256" key="2">
    <source>
        <dbReference type="ARBA" id="ARBA00008016"/>
    </source>
</evidence>
<evidence type="ECO:0000313" key="11">
    <source>
        <dbReference type="EMBL" id="PQV62553.1"/>
    </source>
</evidence>
<dbReference type="SMART" id="SM00382">
    <property type="entry name" value="AAA"/>
    <property type="match status" value="1"/>
</dbReference>
<name>A0A2S8SP33_9BACT</name>
<dbReference type="InterPro" id="IPR027417">
    <property type="entry name" value="P-loop_NTPase"/>
</dbReference>
<keyword evidence="9" id="KW-0742">SOS response</keyword>
<feature type="binding site" evidence="9">
    <location>
        <begin position="30"/>
        <end position="37"/>
    </location>
    <ligand>
        <name>ATP</name>
        <dbReference type="ChEBI" id="CHEBI:30616"/>
    </ligand>
</feature>
<evidence type="ECO:0000259" key="10">
    <source>
        <dbReference type="SMART" id="SM00382"/>
    </source>
</evidence>
<dbReference type="PANTHER" id="PTHR32182:SF0">
    <property type="entry name" value="DNA REPLICATION AND REPAIR PROTEIN RECF"/>
    <property type="match status" value="1"/>
</dbReference>
<keyword evidence="9" id="KW-0234">DNA repair</keyword>
<comment type="subcellular location">
    <subcellularLocation>
        <location evidence="1 9">Cytoplasm</location>
    </subcellularLocation>
</comment>
<keyword evidence="9" id="KW-0227">DNA damage</keyword>
<dbReference type="GO" id="GO:0005524">
    <property type="term" value="F:ATP binding"/>
    <property type="evidence" value="ECO:0007669"/>
    <property type="project" value="UniProtKB-UniRule"/>
</dbReference>
<evidence type="ECO:0000256" key="7">
    <source>
        <dbReference type="ARBA" id="ARBA00022840"/>
    </source>
</evidence>
<reference evidence="11 12" key="1">
    <citation type="journal article" date="2018" name="Syst. Appl. Microbiol.">
        <title>Abditibacterium utsteinense sp. nov., the first cultivated member of candidate phylum FBP, isolated from ice-free Antarctic soil samples.</title>
        <authorList>
            <person name="Tahon G."/>
            <person name="Tytgat B."/>
            <person name="Lebbe L."/>
            <person name="Carlier A."/>
            <person name="Willems A."/>
        </authorList>
    </citation>
    <scope>NUCLEOTIDE SEQUENCE [LARGE SCALE GENOMIC DNA]</scope>
    <source>
        <strain evidence="11 12">LMG 29911</strain>
    </source>
</reference>
<evidence type="ECO:0000313" key="12">
    <source>
        <dbReference type="Proteomes" id="UP000237684"/>
    </source>
</evidence>
<proteinExistence type="inferred from homology"/>
<dbReference type="EMBL" id="NIGF01000029">
    <property type="protein sequence ID" value="PQV62553.1"/>
    <property type="molecule type" value="Genomic_DNA"/>
</dbReference>
<keyword evidence="8 9" id="KW-0238">DNA-binding</keyword>
<comment type="function">
    <text evidence="9">The RecF protein is involved in DNA metabolism; it is required for DNA replication and normal SOS inducibility. RecF binds preferentially to single-stranded, linear DNA. It also seems to bind ATP.</text>
</comment>
<keyword evidence="7 9" id="KW-0067">ATP-binding</keyword>
<dbReference type="FunCoup" id="A0A2S8SP33">
    <property type="interactions" value="209"/>
</dbReference>
<keyword evidence="5 9" id="KW-0235">DNA replication</keyword>
<dbReference type="OrthoDB" id="9803889at2"/>
<dbReference type="Pfam" id="PF02463">
    <property type="entry name" value="SMC_N"/>
    <property type="match status" value="1"/>
</dbReference>
<dbReference type="Gene3D" id="1.20.1050.90">
    <property type="entry name" value="RecF/RecN/SMC, N-terminal domain"/>
    <property type="match status" value="1"/>
</dbReference>
<comment type="caution">
    <text evidence="11">The sequence shown here is derived from an EMBL/GenBank/DDBJ whole genome shotgun (WGS) entry which is preliminary data.</text>
</comment>
<keyword evidence="4 9" id="KW-0963">Cytoplasm</keyword>
<evidence type="ECO:0000256" key="3">
    <source>
        <dbReference type="ARBA" id="ARBA00020170"/>
    </source>
</evidence>
<dbReference type="GO" id="GO:0000731">
    <property type="term" value="P:DNA synthesis involved in DNA repair"/>
    <property type="evidence" value="ECO:0007669"/>
    <property type="project" value="TreeGrafter"/>
</dbReference>
<evidence type="ECO:0000256" key="8">
    <source>
        <dbReference type="ARBA" id="ARBA00023125"/>
    </source>
</evidence>
<dbReference type="PANTHER" id="PTHR32182">
    <property type="entry name" value="DNA REPLICATION AND REPAIR PROTEIN RECF"/>
    <property type="match status" value="1"/>
</dbReference>
<dbReference type="RefSeq" id="WP_106381295.1">
    <property type="nucleotide sequence ID" value="NZ_NIGF01000029.1"/>
</dbReference>
<dbReference type="GO" id="GO:0006260">
    <property type="term" value="P:DNA replication"/>
    <property type="evidence" value="ECO:0007669"/>
    <property type="project" value="UniProtKB-UniRule"/>
</dbReference>
<evidence type="ECO:0000256" key="1">
    <source>
        <dbReference type="ARBA" id="ARBA00004496"/>
    </source>
</evidence>
<dbReference type="InterPro" id="IPR003593">
    <property type="entry name" value="AAA+_ATPase"/>
</dbReference>
<feature type="domain" description="AAA+ ATPase" evidence="10">
    <location>
        <begin position="22"/>
        <end position="384"/>
    </location>
</feature>
<evidence type="ECO:0000256" key="6">
    <source>
        <dbReference type="ARBA" id="ARBA00022741"/>
    </source>
</evidence>
<accession>A0A2S8SP33</accession>
<dbReference type="Proteomes" id="UP000237684">
    <property type="component" value="Unassembled WGS sequence"/>
</dbReference>
<organism evidence="11 12">
    <name type="scientific">Abditibacterium utsteinense</name>
    <dbReference type="NCBI Taxonomy" id="1960156"/>
    <lineage>
        <taxon>Bacteria</taxon>
        <taxon>Pseudomonadati</taxon>
        <taxon>Abditibacteriota</taxon>
        <taxon>Abditibacteriia</taxon>
        <taxon>Abditibacteriales</taxon>
        <taxon>Abditibacteriaceae</taxon>
        <taxon>Abditibacterium</taxon>
    </lineage>
</organism>
<protein>
    <recommendedName>
        <fullName evidence="3 9">DNA replication and repair protein RecF</fullName>
    </recommendedName>
</protein>
<evidence type="ECO:0000256" key="9">
    <source>
        <dbReference type="HAMAP-Rule" id="MF_00365"/>
    </source>
</evidence>
<dbReference type="HAMAP" id="MF_00365">
    <property type="entry name" value="RecF"/>
    <property type="match status" value="1"/>
</dbReference>
<comment type="similarity">
    <text evidence="2 9">Belongs to the RecF family.</text>
</comment>
<dbReference type="PROSITE" id="PS00617">
    <property type="entry name" value="RECF_1"/>
    <property type="match status" value="1"/>
</dbReference>
<dbReference type="Gene3D" id="3.40.50.300">
    <property type="entry name" value="P-loop containing nucleotide triphosphate hydrolases"/>
    <property type="match status" value="1"/>
</dbReference>
<sequence length="410" mass="45455">MIVKSLRLSNFRNYAAQEISFPPGLIAFTGDNGQGKTNLLEAICVLATTKSPLVERDKELIRWHERATRLYAEIELEAGRGDARRLEYSWRVEGNSIGREMKIGGVPQSAVASWLGQLQVVAFFPHDLTLLSGEPEERRRFLNLELGKTQPAYFQDVAKYRRALQQRNALLRHLIDARINKSAPGEDKGTLSEWNRQVVGYGSRILSARARFFSELAPILSRIHTKLSGLDVPFSVEYLPGLSVLKNQKHPGGGFSVPFNASIERDHADDMRRGITSSGPHRDDMVFRLGEMDLRRFGSQGQQRLAVLALKVALAHWVRESTGEPPILLLDDALSELDATRRALLLEEARSFPQSVVTATDATFLSGAAALYTVQNGRIIEVGSEAETSAEATQSENQGEIKPILADLAV</sequence>
<keyword evidence="12" id="KW-1185">Reference proteome</keyword>
<evidence type="ECO:0000256" key="4">
    <source>
        <dbReference type="ARBA" id="ARBA00022490"/>
    </source>
</evidence>
<dbReference type="AlphaFoldDB" id="A0A2S8SP33"/>
<dbReference type="GO" id="GO:0006302">
    <property type="term" value="P:double-strand break repair"/>
    <property type="evidence" value="ECO:0007669"/>
    <property type="project" value="TreeGrafter"/>
</dbReference>
<keyword evidence="6 9" id="KW-0547">Nucleotide-binding</keyword>
<dbReference type="GO" id="GO:0009432">
    <property type="term" value="P:SOS response"/>
    <property type="evidence" value="ECO:0007669"/>
    <property type="project" value="UniProtKB-UniRule"/>
</dbReference>
<dbReference type="SUPFAM" id="SSF52540">
    <property type="entry name" value="P-loop containing nucleoside triphosphate hydrolases"/>
    <property type="match status" value="1"/>
</dbReference>
<dbReference type="InterPro" id="IPR001238">
    <property type="entry name" value="DNA-binding_RecF"/>
</dbReference>
<dbReference type="InParanoid" id="A0A2S8SP33"/>
<dbReference type="InterPro" id="IPR042174">
    <property type="entry name" value="RecF_2"/>
</dbReference>
<dbReference type="InterPro" id="IPR003395">
    <property type="entry name" value="RecF/RecN/SMC_N"/>
</dbReference>
<dbReference type="GO" id="GO:0005737">
    <property type="term" value="C:cytoplasm"/>
    <property type="evidence" value="ECO:0007669"/>
    <property type="project" value="UniProtKB-SubCell"/>
</dbReference>
<dbReference type="NCBIfam" id="TIGR00611">
    <property type="entry name" value="recf"/>
    <property type="match status" value="1"/>
</dbReference>